<accession>A0ACB8QP71</accession>
<keyword evidence="2" id="KW-1185">Reference proteome</keyword>
<gene>
    <name evidence="1" type="ORF">K488DRAFT_69875</name>
</gene>
<reference evidence="1" key="1">
    <citation type="submission" date="2021-02" db="EMBL/GenBank/DDBJ databases">
        <authorList>
            <consortium name="DOE Joint Genome Institute"/>
            <person name="Ahrendt S."/>
            <person name="Looney B.P."/>
            <person name="Miyauchi S."/>
            <person name="Morin E."/>
            <person name="Drula E."/>
            <person name="Courty P.E."/>
            <person name="Chicoki N."/>
            <person name="Fauchery L."/>
            <person name="Kohler A."/>
            <person name="Kuo A."/>
            <person name="Labutti K."/>
            <person name="Pangilinan J."/>
            <person name="Lipzen A."/>
            <person name="Riley R."/>
            <person name="Andreopoulos W."/>
            <person name="He G."/>
            <person name="Johnson J."/>
            <person name="Barry K.W."/>
            <person name="Grigoriev I.V."/>
            <person name="Nagy L."/>
            <person name="Hibbett D."/>
            <person name="Henrissat B."/>
            <person name="Matheny P.B."/>
            <person name="Labbe J."/>
            <person name="Martin F."/>
        </authorList>
    </citation>
    <scope>NUCLEOTIDE SEQUENCE</scope>
    <source>
        <strain evidence="1">EC-137</strain>
    </source>
</reference>
<protein>
    <submittedName>
        <fullName evidence="1">Uncharacterized protein</fullName>
    </submittedName>
</protein>
<dbReference type="EMBL" id="MU273519">
    <property type="protein sequence ID" value="KAI0033477.1"/>
    <property type="molecule type" value="Genomic_DNA"/>
</dbReference>
<dbReference type="Proteomes" id="UP000814128">
    <property type="component" value="Unassembled WGS sequence"/>
</dbReference>
<reference evidence="1" key="2">
    <citation type="journal article" date="2022" name="New Phytol.">
        <title>Evolutionary transition to the ectomycorrhizal habit in the genomes of a hyperdiverse lineage of mushroom-forming fungi.</title>
        <authorList>
            <person name="Looney B."/>
            <person name="Miyauchi S."/>
            <person name="Morin E."/>
            <person name="Drula E."/>
            <person name="Courty P.E."/>
            <person name="Kohler A."/>
            <person name="Kuo A."/>
            <person name="LaButti K."/>
            <person name="Pangilinan J."/>
            <person name="Lipzen A."/>
            <person name="Riley R."/>
            <person name="Andreopoulos W."/>
            <person name="He G."/>
            <person name="Johnson J."/>
            <person name="Nolan M."/>
            <person name="Tritt A."/>
            <person name="Barry K.W."/>
            <person name="Grigoriev I.V."/>
            <person name="Nagy L.G."/>
            <person name="Hibbett D."/>
            <person name="Henrissat B."/>
            <person name="Matheny P.B."/>
            <person name="Labbe J."/>
            <person name="Martin F.M."/>
        </authorList>
    </citation>
    <scope>NUCLEOTIDE SEQUENCE</scope>
    <source>
        <strain evidence="1">EC-137</strain>
    </source>
</reference>
<organism evidence="1 2">
    <name type="scientific">Vararia minispora EC-137</name>
    <dbReference type="NCBI Taxonomy" id="1314806"/>
    <lineage>
        <taxon>Eukaryota</taxon>
        <taxon>Fungi</taxon>
        <taxon>Dikarya</taxon>
        <taxon>Basidiomycota</taxon>
        <taxon>Agaricomycotina</taxon>
        <taxon>Agaricomycetes</taxon>
        <taxon>Russulales</taxon>
        <taxon>Lachnocladiaceae</taxon>
        <taxon>Vararia</taxon>
    </lineage>
</organism>
<comment type="caution">
    <text evidence="1">The sequence shown here is derived from an EMBL/GenBank/DDBJ whole genome shotgun (WGS) entry which is preliminary data.</text>
</comment>
<name>A0ACB8QP71_9AGAM</name>
<sequence>MTTTPFPWTEPLRLRFTALDPRQTSLYDAGPPSPPLVFAARSRSSGSTEAGSAATSTASANGWDGPGGALRLSVMGDPSPEPPALVGPASTESSAAPRTPATRPLYVVHTEHRRARWPRRLRTFVSRGDSAAAGARVATIFWPASRAGRAAVELAHGARGRIEIEGWRGWMRGRWRWRWGGARDEQRAVVVQGMRGTRYVWILVETAPDDAADDDFKLQLVPTDAARPPSASVRDEDCMAVLEFDDDDPPPALPPHVRKPRLDRALLTIRVREDNEARLRELRDLSVVSAIFALARVDFRLLLHIPQPPPRLDSPRLLSPLDMLLPNFGFGTRPSTPERGGGWASS</sequence>
<proteinExistence type="predicted"/>
<evidence type="ECO:0000313" key="2">
    <source>
        <dbReference type="Proteomes" id="UP000814128"/>
    </source>
</evidence>
<evidence type="ECO:0000313" key="1">
    <source>
        <dbReference type="EMBL" id="KAI0033477.1"/>
    </source>
</evidence>